<dbReference type="EMBL" id="JACRAF010000032">
    <property type="protein sequence ID" value="MBI4922472.1"/>
    <property type="molecule type" value="Genomic_DNA"/>
</dbReference>
<organism evidence="4 5">
    <name type="scientific">Devosia nanyangense</name>
    <dbReference type="NCBI Taxonomy" id="1228055"/>
    <lineage>
        <taxon>Bacteria</taxon>
        <taxon>Pseudomonadati</taxon>
        <taxon>Pseudomonadota</taxon>
        <taxon>Alphaproteobacteria</taxon>
        <taxon>Hyphomicrobiales</taxon>
        <taxon>Devosiaceae</taxon>
        <taxon>Devosia</taxon>
    </lineage>
</organism>
<evidence type="ECO:0000259" key="1">
    <source>
        <dbReference type="Pfam" id="PF13547"/>
    </source>
</evidence>
<evidence type="ECO:0000259" key="3">
    <source>
        <dbReference type="Pfam" id="PF23666"/>
    </source>
</evidence>
<dbReference type="InterPro" id="IPR032876">
    <property type="entry name" value="J_dom"/>
</dbReference>
<dbReference type="Pfam" id="PF13550">
    <property type="entry name" value="Phage-tail_3"/>
    <property type="match status" value="1"/>
</dbReference>
<evidence type="ECO:0000313" key="5">
    <source>
        <dbReference type="Proteomes" id="UP000782610"/>
    </source>
</evidence>
<dbReference type="InterPro" id="IPR025195">
    <property type="entry name" value="GTA_TIM_dom"/>
</dbReference>
<dbReference type="Proteomes" id="UP000782610">
    <property type="component" value="Unassembled WGS sequence"/>
</dbReference>
<dbReference type="Gene3D" id="3.20.20.80">
    <property type="entry name" value="Glycosidases"/>
    <property type="match status" value="1"/>
</dbReference>
<feature type="domain" description="Tip attachment protein J" evidence="2">
    <location>
        <begin position="747"/>
        <end position="890"/>
    </location>
</feature>
<gene>
    <name evidence="4" type="ORF">HY834_12045</name>
</gene>
<dbReference type="InterPro" id="IPR056490">
    <property type="entry name" value="Rcc01698_C"/>
</dbReference>
<reference evidence="4" key="1">
    <citation type="submission" date="2020-07" db="EMBL/GenBank/DDBJ databases">
        <title>Huge and variable diversity of episymbiotic CPR bacteria and DPANN archaea in groundwater ecosystems.</title>
        <authorList>
            <person name="He C.Y."/>
            <person name="Keren R."/>
            <person name="Whittaker M."/>
            <person name="Farag I.F."/>
            <person name="Doudna J."/>
            <person name="Cate J.H.D."/>
            <person name="Banfield J.F."/>
        </authorList>
    </citation>
    <scope>NUCLEOTIDE SEQUENCE</scope>
    <source>
        <strain evidence="4">NC_groundwater_1586_Pr3_B-0.1um_66_15</strain>
    </source>
</reference>
<name>A0A933L3G5_9HYPH</name>
<dbReference type="InterPro" id="IPR017853">
    <property type="entry name" value="GH"/>
</dbReference>
<accession>A0A933L3G5</accession>
<evidence type="ECO:0000259" key="2">
    <source>
        <dbReference type="Pfam" id="PF13550"/>
    </source>
</evidence>
<protein>
    <submittedName>
        <fullName evidence="4">Glycoside hydrolase/phage tail family protein</fullName>
    </submittedName>
</protein>
<evidence type="ECO:0000313" key="4">
    <source>
        <dbReference type="EMBL" id="MBI4922472.1"/>
    </source>
</evidence>
<dbReference type="AlphaFoldDB" id="A0A933L3G5"/>
<feature type="domain" description="Rcc01698-like C-terminal" evidence="3">
    <location>
        <begin position="985"/>
        <end position="1082"/>
    </location>
</feature>
<dbReference type="Pfam" id="PF13547">
    <property type="entry name" value="GTA_TIM"/>
    <property type="match status" value="1"/>
</dbReference>
<keyword evidence="4" id="KW-0378">Hydrolase</keyword>
<dbReference type="Pfam" id="PF23666">
    <property type="entry name" value="Rcc01698_C"/>
    <property type="match status" value="1"/>
</dbReference>
<dbReference type="GO" id="GO:0016787">
    <property type="term" value="F:hydrolase activity"/>
    <property type="evidence" value="ECO:0007669"/>
    <property type="project" value="UniProtKB-KW"/>
</dbReference>
<dbReference type="SUPFAM" id="SSF51445">
    <property type="entry name" value="(Trans)glycosidases"/>
    <property type="match status" value="1"/>
</dbReference>
<proteinExistence type="predicted"/>
<comment type="caution">
    <text evidence="4">The sequence shown here is derived from an EMBL/GenBank/DDBJ whole genome shotgun (WGS) entry which is preliminary data.</text>
</comment>
<dbReference type="CDD" id="cd19607">
    <property type="entry name" value="GTA_TIM-barrel-like"/>
    <property type="match status" value="1"/>
</dbReference>
<feature type="domain" description="GTA TIM-barrel-like" evidence="1">
    <location>
        <begin position="391"/>
        <end position="687"/>
    </location>
</feature>
<sequence>MATLALSLAGQVVGGALGGPIGATIGRALGALAGSAVDNVLFGETPAAGTDIRLQGSSEGAPIPRLYGWSRLSGNIIWATDLEQLSDEDSGAKGTGADEAGIAASFALGLCEGEVHRLGRIWADGQLLETEGLTLRFYRGTETQDADSLIEAKQGADNAPAYRGLCYIVFERLPLAPFGNRIPNLSVELCHVVGELEPAIRAVTVIPAAAEFGYDPEPRLRLVSAGVTEAENAHQSRDVSDWTLSIDELMALCPNLEHVSLVVAWFGDDLRCGTCTIRPKVEATARTIKGGAWSVAGLTRAGAQVVSTHDGGPAYGGTPSDDAVLAAIADLKARGLGVTLYPIVLMDIPAGNPLGQPAYPWRGRIACLPASDGTAAATSEVNAFLGSGSGWDLRRMILHYAQLADDAGGVDAMLIGSEMRGLSFARGAGNTFPFVAGLVTLAADVRAIVGSGTKLTYGADWSEYSGYQPGGGEKFFHLDPLWASADIDAVGIDNYMPLADWRTGPGGPSGPDAADWDGPYDTDYLQANIAGGEGFDWHYASDADRLAGTRTPIAESVYGEPWVWRFKDLVGWWSNAHHNRPGGVRSGSATAWVPKSKPLWFTELGCGAVDKGANQPNVFSDPKSSESAKPYFSNGAPDALAQRQVLRADLGYWADNANNPASSEYSGRMLERMYLWTWDARPYPAFPAELEVWSDGANHATGHWLTGRLGGVASDELARAVAAEFGVTLGDVEAQPPFVHGYVIEGPSTGRAALEPLLTASGLAVHDTPDGLVLMRASEREAVVIDEVVAGEGPLIARRRPDPGEAIGQVALSYADRERNYLGGSVTAMAPGSGPLEAASAGLVLDLGGARATAERLLLERTAARDSIDFTAPPSLAGLEVGDAVAIAGEMFEIVELRDGLARRITARSIPPHLDVVVIGGRPGGGTTPTPRAEPVLDAVHLPPSADDLTRTRLALGAFAKPWPGSVAVTEDGTGASLARLARSATLGVLTGALGAGSIYLWDDLGEVTLELYSGHLSSKDDDEVLAGANRIAIETDAGQWEVIGFADAELTAPNTYRLTHLLRGQWGTDHAIGPAAAGKRVLLVDSRATLLPVAQAWLDTTVTLRSYAGTADTVGTASDLALDVAPAMPLAPVHLCASRVAGGSDVTLSWVRRSRADTDSWAPDDAPLDCAPEAYRVAIYSGATLKRTIDVTAAAATYSAGQQTADFGSPPASFDFEVAQTSPVFGPGHWAKGEFHA</sequence>